<dbReference type="InterPro" id="IPR002173">
    <property type="entry name" value="Carboh/pur_kinase_PfkB_CS"/>
</dbReference>
<proteinExistence type="predicted"/>
<gene>
    <name evidence="1" type="ORF">GALL_138760</name>
</gene>
<evidence type="ECO:0000313" key="1">
    <source>
        <dbReference type="EMBL" id="OIR03939.1"/>
    </source>
</evidence>
<keyword evidence="1" id="KW-0418">Kinase</keyword>
<dbReference type="PROSITE" id="PS00584">
    <property type="entry name" value="PFKB_KINASES_2"/>
    <property type="match status" value="1"/>
</dbReference>
<dbReference type="AlphaFoldDB" id="A0A1J5S7M0"/>
<reference evidence="1" key="1">
    <citation type="submission" date="2016-10" db="EMBL/GenBank/DDBJ databases">
        <title>Sequence of Gallionella enrichment culture.</title>
        <authorList>
            <person name="Poehlein A."/>
            <person name="Muehling M."/>
            <person name="Daniel R."/>
        </authorList>
    </citation>
    <scope>NUCLEOTIDE SEQUENCE</scope>
</reference>
<dbReference type="InterPro" id="IPR057621">
    <property type="entry name" value="Khk_prokaryotic"/>
</dbReference>
<organism evidence="1">
    <name type="scientific">mine drainage metagenome</name>
    <dbReference type="NCBI Taxonomy" id="410659"/>
    <lineage>
        <taxon>unclassified sequences</taxon>
        <taxon>metagenomes</taxon>
        <taxon>ecological metagenomes</taxon>
    </lineage>
</organism>
<sequence length="373" mass="39800">MAPPSTRSRLAALLRTHTGPMPSVTLGFDGFVDEMIHLVDTRHSLSNYDAVPTIAAFGEQVSRSAGHSSLREIVVTAVHPGGCTINMGDGLAALGIPVDAFASLGEPPHPAFAGVTRRFRSTHSWACDPGRTLAFEFADGKSMFSSVTQLAEFTPERVAHHLASGHYATACSQAQVIALTDWTLYPHMSAVWKLLQAEVYSRLTHRPSFFIDLVDPSSRSTGDIGVMLSLLAGFESSGSVTLGLNGNEANVLARVLGLPSCDHTNPDTTPALAEALRDRLQISEVVIHHIRSASAALAGTRATVQTPYCPRPLKSTGAGDRFNAGYVLGLLLGLGPEYRLACACGTSGFFVRHARSPSREELATMLLDPSWPD</sequence>
<protein>
    <submittedName>
        <fullName evidence="1">PfkB family carbohydrate kinase</fullName>
    </submittedName>
</protein>
<dbReference type="GO" id="GO:0016301">
    <property type="term" value="F:kinase activity"/>
    <property type="evidence" value="ECO:0007669"/>
    <property type="project" value="UniProtKB-KW"/>
</dbReference>
<accession>A0A1J5S7M0</accession>
<name>A0A1J5S7M0_9ZZZZ</name>
<dbReference type="Pfam" id="PF25270">
    <property type="entry name" value="Khk"/>
    <property type="match status" value="1"/>
</dbReference>
<comment type="caution">
    <text evidence="1">The sequence shown here is derived from an EMBL/GenBank/DDBJ whole genome shotgun (WGS) entry which is preliminary data.</text>
</comment>
<keyword evidence="1" id="KW-0808">Transferase</keyword>
<dbReference type="SUPFAM" id="SSF53613">
    <property type="entry name" value="Ribokinase-like"/>
    <property type="match status" value="1"/>
</dbReference>
<dbReference type="InterPro" id="IPR029056">
    <property type="entry name" value="Ribokinase-like"/>
</dbReference>
<dbReference type="Gene3D" id="3.40.1190.20">
    <property type="match status" value="1"/>
</dbReference>
<dbReference type="EMBL" id="MLJW01000061">
    <property type="protein sequence ID" value="OIR03939.1"/>
    <property type="molecule type" value="Genomic_DNA"/>
</dbReference>